<gene>
    <name evidence="3" type="primary">rimP</name>
    <name evidence="5" type="ORF">CDEE_0696</name>
</gene>
<dbReference type="InterPro" id="IPR035956">
    <property type="entry name" value="RimP_N_sf"/>
</dbReference>
<dbReference type="HAMAP" id="MF_01077">
    <property type="entry name" value="RimP"/>
    <property type="match status" value="1"/>
</dbReference>
<dbReference type="AlphaFoldDB" id="M1L4U5"/>
<dbReference type="Gene3D" id="2.30.30.180">
    <property type="entry name" value="Ribosome maturation factor RimP, C-terminal domain"/>
    <property type="match status" value="1"/>
</dbReference>
<dbReference type="HOGENOM" id="CLU_070525_1_0_4"/>
<evidence type="ECO:0000256" key="1">
    <source>
        <dbReference type="ARBA" id="ARBA00022490"/>
    </source>
</evidence>
<dbReference type="STRING" id="1208918.CDEE_0696"/>
<evidence type="ECO:0000256" key="3">
    <source>
        <dbReference type="HAMAP-Rule" id="MF_01077"/>
    </source>
</evidence>
<dbReference type="NCBIfam" id="NF000929">
    <property type="entry name" value="PRK00092.2-1"/>
    <property type="match status" value="1"/>
</dbReference>
<evidence type="ECO:0000259" key="4">
    <source>
        <dbReference type="Pfam" id="PF02576"/>
    </source>
</evidence>
<evidence type="ECO:0000313" key="5">
    <source>
        <dbReference type="EMBL" id="AGF47698.1"/>
    </source>
</evidence>
<comment type="similarity">
    <text evidence="3">Belongs to the RimP family.</text>
</comment>
<feature type="domain" description="Ribosome maturation factor RimP N-terminal" evidence="4">
    <location>
        <begin position="17"/>
        <end position="76"/>
    </location>
</feature>
<dbReference type="InterPro" id="IPR028998">
    <property type="entry name" value="RimP_C"/>
</dbReference>
<dbReference type="GO" id="GO:0006412">
    <property type="term" value="P:translation"/>
    <property type="evidence" value="ECO:0007669"/>
    <property type="project" value="TreeGrafter"/>
</dbReference>
<dbReference type="EMBL" id="CP003804">
    <property type="protein sequence ID" value="AGF47698.1"/>
    <property type="molecule type" value="Genomic_DNA"/>
</dbReference>
<keyword evidence="1 3" id="KW-0963">Cytoplasm</keyword>
<keyword evidence="2 3" id="KW-0690">Ribosome biogenesis</keyword>
<reference evidence="5 6" key="1">
    <citation type="journal article" date="2013" name="Genome Biol. Evol.">
        <title>Genome evolution and phylogenomic analysis of candidatus kinetoplastibacterium, the betaproteobacterial endosymbionts of strigomonas and angomonas.</title>
        <authorList>
            <person name="Alves J.M."/>
            <person name="Serrano M.G."/>
            <person name="Maia da Silva F."/>
            <person name="Voegtly L.J."/>
            <person name="Matveyev A.V."/>
            <person name="Teixeira M.M."/>
            <person name="Camargo E.P."/>
            <person name="Buck G.A."/>
        </authorList>
    </citation>
    <scope>NUCLEOTIDE SEQUENCE [LARGE SCALE GENOMIC DNA]</scope>
    <source>
        <strain evidence="5 6">TCC036E</strain>
    </source>
</reference>
<organism evidence="5 6">
    <name type="scientific">Candidatus Kinetoplastidibacterium crithidiae TCC036E</name>
    <dbReference type="NCBI Taxonomy" id="1208918"/>
    <lineage>
        <taxon>Bacteria</taxon>
        <taxon>Pseudomonadati</taxon>
        <taxon>Pseudomonadota</taxon>
        <taxon>Betaproteobacteria</taxon>
        <taxon>Candidatus Kinetoplastidibacterium</taxon>
    </lineage>
</organism>
<name>M1L4U5_9PROT</name>
<dbReference type="CDD" id="cd01734">
    <property type="entry name" value="YlxS_C"/>
    <property type="match status" value="1"/>
</dbReference>
<dbReference type="InterPro" id="IPR003728">
    <property type="entry name" value="Ribosome_maturation_RimP"/>
</dbReference>
<evidence type="ECO:0000313" key="6">
    <source>
        <dbReference type="Proteomes" id="UP000011686"/>
    </source>
</evidence>
<sequence length="172" mass="19444">MIDLFSIAENALQGLSSDFELVDIEILSAGVLRVTIDKVSGISIDDCEEVSRHLTHVFAVENINYSNLEVSSPGIDRPLRKFSDFLRFIGERVEIKFHNALNGRKIFRGVLLLKSDLPSDYNVNEVNSCDITFGINVDSLDNKKNIQTIDFVLNDVDRAKLDPILDFKGKWR</sequence>
<dbReference type="Proteomes" id="UP000011686">
    <property type="component" value="Chromosome"/>
</dbReference>
<dbReference type="GO" id="GO:0005829">
    <property type="term" value="C:cytosol"/>
    <property type="evidence" value="ECO:0007669"/>
    <property type="project" value="TreeGrafter"/>
</dbReference>
<accession>M1L4U5</accession>
<dbReference type="KEGG" id="kct:CDEE_0696"/>
<dbReference type="GO" id="GO:0000028">
    <property type="term" value="P:ribosomal small subunit assembly"/>
    <property type="evidence" value="ECO:0007669"/>
    <property type="project" value="TreeGrafter"/>
</dbReference>
<evidence type="ECO:0000256" key="2">
    <source>
        <dbReference type="ARBA" id="ARBA00022517"/>
    </source>
</evidence>
<dbReference type="InterPro" id="IPR028989">
    <property type="entry name" value="RimP_N"/>
</dbReference>
<comment type="function">
    <text evidence="3">Required for maturation of 30S ribosomal subunits.</text>
</comment>
<dbReference type="InterPro" id="IPR036847">
    <property type="entry name" value="RimP_C_sf"/>
</dbReference>
<dbReference type="Gene3D" id="3.30.300.70">
    <property type="entry name" value="RimP-like superfamily, N-terminal"/>
    <property type="match status" value="1"/>
</dbReference>
<dbReference type="PATRIC" id="fig|1208918.3.peg.398"/>
<dbReference type="Pfam" id="PF02576">
    <property type="entry name" value="RimP_N"/>
    <property type="match status" value="1"/>
</dbReference>
<comment type="subcellular location">
    <subcellularLocation>
        <location evidence="3">Cytoplasm</location>
    </subcellularLocation>
</comment>
<dbReference type="PANTHER" id="PTHR33867">
    <property type="entry name" value="RIBOSOME MATURATION FACTOR RIMP"/>
    <property type="match status" value="1"/>
</dbReference>
<dbReference type="eggNOG" id="COG0779">
    <property type="taxonomic scope" value="Bacteria"/>
</dbReference>
<dbReference type="SUPFAM" id="SSF74942">
    <property type="entry name" value="YhbC-like, C-terminal domain"/>
    <property type="match status" value="1"/>
</dbReference>
<protein>
    <recommendedName>
        <fullName evidence="3">Ribosome maturation factor RimP</fullName>
    </recommendedName>
</protein>
<dbReference type="SUPFAM" id="SSF75420">
    <property type="entry name" value="YhbC-like, N-terminal domain"/>
    <property type="match status" value="1"/>
</dbReference>
<keyword evidence="6" id="KW-1185">Reference proteome</keyword>
<dbReference type="RefSeq" id="WP_015238460.1">
    <property type="nucleotide sequence ID" value="NC_020283.1"/>
</dbReference>
<dbReference type="PANTHER" id="PTHR33867:SF1">
    <property type="entry name" value="RIBOSOME MATURATION FACTOR RIMP"/>
    <property type="match status" value="1"/>
</dbReference>
<proteinExistence type="inferred from homology"/>